<protein>
    <recommendedName>
        <fullName evidence="3 10">Mitochondrial escape protein 2</fullName>
    </recommendedName>
</protein>
<evidence type="ECO:0000256" key="9">
    <source>
        <dbReference type="ARBA" id="ARBA00025276"/>
    </source>
</evidence>
<comment type="function">
    <text evidence="9 10">Plays a role in maintaining the mitochondrial genome and in controlling the mtDNA escape. Involved in the regulation of mtDNA nucleotide structure and number. May have a dispensable role in early maturation of pre-rRNA.</text>
</comment>
<comment type="similarity">
    <text evidence="2 10">Belongs to the YME2 family.</text>
</comment>
<evidence type="ECO:0000256" key="5">
    <source>
        <dbReference type="ARBA" id="ARBA00022792"/>
    </source>
</evidence>
<dbReference type="InterPro" id="IPR027417">
    <property type="entry name" value="P-loop_NTPase"/>
</dbReference>
<keyword evidence="4" id="KW-0812">Transmembrane</keyword>
<keyword evidence="10" id="KW-0507">mRNA processing</keyword>
<keyword evidence="6" id="KW-1133">Transmembrane helix</keyword>
<evidence type="ECO:0000256" key="3">
    <source>
        <dbReference type="ARBA" id="ARBA00020222"/>
    </source>
</evidence>
<dbReference type="GO" id="GO:0003723">
    <property type="term" value="F:RNA binding"/>
    <property type="evidence" value="ECO:0007669"/>
    <property type="project" value="UniProtKB-UniRule"/>
</dbReference>
<dbReference type="PANTHER" id="PTHR32198">
    <property type="entry name" value="MITOCHONDRIAL ESCAPE PROTEIN 2"/>
    <property type="match status" value="1"/>
</dbReference>
<dbReference type="InterPro" id="IPR035979">
    <property type="entry name" value="RBD_domain_sf"/>
</dbReference>
<evidence type="ECO:0000256" key="7">
    <source>
        <dbReference type="ARBA" id="ARBA00023128"/>
    </source>
</evidence>
<dbReference type="InterPro" id="IPR000504">
    <property type="entry name" value="RRM_dom"/>
</dbReference>
<keyword evidence="14" id="KW-1185">Reference proteome</keyword>
<dbReference type="CDD" id="cd00882">
    <property type="entry name" value="Ras_like_GTPase"/>
    <property type="match status" value="1"/>
</dbReference>
<comment type="subcellular location">
    <subcellularLocation>
        <location evidence="1 10">Mitochondrion inner membrane</location>
        <topology evidence="1 10">Single-pass membrane protein</topology>
    </subcellularLocation>
</comment>
<comment type="caution">
    <text evidence="13">The sequence shown here is derived from an EMBL/GenBank/DDBJ whole genome shotgun (WGS) entry which is preliminary data.</text>
</comment>
<dbReference type="GO" id="GO:0006397">
    <property type="term" value="P:mRNA processing"/>
    <property type="evidence" value="ECO:0007669"/>
    <property type="project" value="UniProtKB-UniRule"/>
</dbReference>
<dbReference type="InterPro" id="IPR039627">
    <property type="entry name" value="Yme2_C"/>
</dbReference>
<keyword evidence="5 10" id="KW-0999">Mitochondrion inner membrane</keyword>
<dbReference type="Proteomes" id="UP000789739">
    <property type="component" value="Unassembled WGS sequence"/>
</dbReference>
<reference evidence="13" key="1">
    <citation type="submission" date="2021-06" db="EMBL/GenBank/DDBJ databases">
        <authorList>
            <person name="Kallberg Y."/>
            <person name="Tangrot J."/>
            <person name="Rosling A."/>
        </authorList>
    </citation>
    <scope>NUCLEOTIDE SEQUENCE</scope>
    <source>
        <strain evidence="13">BR232B</strain>
    </source>
</reference>
<dbReference type="Pfam" id="PF10443">
    <property type="entry name" value="RNA12"/>
    <property type="match status" value="1"/>
</dbReference>
<keyword evidence="8" id="KW-0472">Membrane</keyword>
<dbReference type="SUPFAM" id="SSF52540">
    <property type="entry name" value="P-loop containing nucleoside triphosphate hydrolases"/>
    <property type="match status" value="1"/>
</dbReference>
<dbReference type="PANTHER" id="PTHR32198:SF2">
    <property type="entry name" value="MITOCHONDRIAL ESCAPE PROTEIN 2"/>
    <property type="match status" value="1"/>
</dbReference>
<dbReference type="SUPFAM" id="SSF54928">
    <property type="entry name" value="RNA-binding domain, RBD"/>
    <property type="match status" value="1"/>
</dbReference>
<evidence type="ECO:0000256" key="2">
    <source>
        <dbReference type="ARBA" id="ARBA00010320"/>
    </source>
</evidence>
<evidence type="ECO:0000313" key="13">
    <source>
        <dbReference type="EMBL" id="CAG8456689.1"/>
    </source>
</evidence>
<proteinExistence type="inferred from homology"/>
<dbReference type="Pfam" id="PF00076">
    <property type="entry name" value="RRM_1"/>
    <property type="match status" value="1"/>
</dbReference>
<dbReference type="Gene3D" id="3.40.50.300">
    <property type="entry name" value="P-loop containing nucleotide triphosphate hydrolases"/>
    <property type="match status" value="1"/>
</dbReference>
<dbReference type="AlphaFoldDB" id="A0A9N8VJ78"/>
<accession>A0A9N8VJ78</accession>
<feature type="domain" description="Mitochondrial escape protein 2 C-terminal" evidence="12">
    <location>
        <begin position="327"/>
        <end position="734"/>
    </location>
</feature>
<keyword evidence="7 10" id="KW-0496">Mitochondrion</keyword>
<name>A0A9N8VJ78_9GLOM</name>
<evidence type="ECO:0000259" key="11">
    <source>
        <dbReference type="Pfam" id="PF00076"/>
    </source>
</evidence>
<feature type="domain" description="RRM" evidence="11">
    <location>
        <begin position="174"/>
        <end position="230"/>
    </location>
</feature>
<gene>
    <name evidence="13" type="ORF">PBRASI_LOCUS355</name>
</gene>
<evidence type="ECO:0000256" key="6">
    <source>
        <dbReference type="ARBA" id="ARBA00022989"/>
    </source>
</evidence>
<organism evidence="13 14">
    <name type="scientific">Paraglomus brasilianum</name>
    <dbReference type="NCBI Taxonomy" id="144538"/>
    <lineage>
        <taxon>Eukaryota</taxon>
        <taxon>Fungi</taxon>
        <taxon>Fungi incertae sedis</taxon>
        <taxon>Mucoromycota</taxon>
        <taxon>Glomeromycotina</taxon>
        <taxon>Glomeromycetes</taxon>
        <taxon>Paraglomerales</taxon>
        <taxon>Paraglomeraceae</taxon>
        <taxon>Paraglomus</taxon>
    </lineage>
</organism>
<evidence type="ECO:0000259" key="12">
    <source>
        <dbReference type="Pfam" id="PF10443"/>
    </source>
</evidence>
<keyword evidence="10" id="KW-0694">RNA-binding</keyword>
<evidence type="ECO:0000313" key="14">
    <source>
        <dbReference type="Proteomes" id="UP000789739"/>
    </source>
</evidence>
<evidence type="ECO:0000256" key="8">
    <source>
        <dbReference type="ARBA" id="ARBA00023136"/>
    </source>
</evidence>
<evidence type="ECO:0000256" key="4">
    <source>
        <dbReference type="ARBA" id="ARBA00022692"/>
    </source>
</evidence>
<dbReference type="OrthoDB" id="10267654at2759"/>
<evidence type="ECO:0000256" key="10">
    <source>
        <dbReference type="RuleBase" id="RU367108"/>
    </source>
</evidence>
<dbReference type="EMBL" id="CAJVPI010000017">
    <property type="protein sequence ID" value="CAG8456689.1"/>
    <property type="molecule type" value="Genomic_DNA"/>
</dbReference>
<sequence>MPGTLSRHTFVRRLATLATESAANSTAPPVHHAQFFFDNVYPLKLNAFDFRSYISRLSRRSLETKLKQNKWLPPENELPYEFKIEGVVPRRKEGGMFVKFTYRVDEASKDIALKEIHETVENFVESKSIIPWFNFYPMRVFLVKGEPLLEDMAGRYPARRLRVIFEGSDVLSIDSLYHTFRRYGRIRDITVQPLSIKDTPRFAMIIFTRIRSATSAKSCVHRMVVDGTRLSAFYDRVVITNVIYKWMTAHPRISIPLIAALIAGISYIIFDPIRTFFITSKITQRFSIQEYPLYQWLRKETIDRFWAYRKNSDEDGSLHDVSMWSERVDEEMKLRSWLKEPPETFIVVLGPRGSGKSEFIDKVIQNKKNKVFIRCDHLLNSRDENELVYKLAKQVGYFPLFTIFVALSNIIDTVASATIGQKTGFTSTTDAEVKQILDVLALALHRIAPDALTKRSRRPNRSSPGLYKSSIVDTYDSDDIPILVIDSYMTKDKESHELWEHLTKLAVFLIENRVAHVIFASSNTAINKTLSKALPYKTFNHVILSDAPPEKAIKLVRRYVDFVDKRELEDSVVALGGRLTDLKMFIKKIRDGQTPQGAFRELLAKAVMEIRKLAFGDDTEDAKSIPWTGVQFWKVIVELSKCGNVDYDSIKYSPMFKGDDTPLKAMEEAELITIIQHYGYPYIIRPGKPLYQTAFSEIIADDHFAAIMELQMNQYLSAFENAKLQQYEDEMGKLAICFTKDGKRLLGSGSAAPGDRMKWLAENVGKKHVLIAEYENKVRSLKKEVADRTPTQPTF</sequence>
<evidence type="ECO:0000256" key="1">
    <source>
        <dbReference type="ARBA" id="ARBA00004434"/>
    </source>
</evidence>
<dbReference type="InterPro" id="IPR018850">
    <property type="entry name" value="Mt_escape_2_C"/>
</dbReference>
<dbReference type="GO" id="GO:0005743">
    <property type="term" value="C:mitochondrial inner membrane"/>
    <property type="evidence" value="ECO:0007669"/>
    <property type="project" value="UniProtKB-SubCell"/>
</dbReference>